<evidence type="ECO:0000313" key="6">
    <source>
        <dbReference type="EMBL" id="BDC98490.1"/>
    </source>
</evidence>
<dbReference type="PANTHER" id="PTHR43673">
    <property type="entry name" value="NAD(P)H NITROREDUCTASE YDGI-RELATED"/>
    <property type="match status" value="1"/>
</dbReference>
<proteinExistence type="inferred from homology"/>
<keyword evidence="7" id="KW-1185">Reference proteome</keyword>
<gene>
    <name evidence="6" type="primary">nfsB_2</name>
    <name evidence="6" type="ORF">PEPS_07710</name>
</gene>
<dbReference type="CDD" id="cd02149">
    <property type="entry name" value="NfsB-like"/>
    <property type="match status" value="1"/>
</dbReference>
<keyword evidence="3" id="KW-0560">Oxidoreductase</keyword>
<dbReference type="Pfam" id="PF00881">
    <property type="entry name" value="Nitroreductase"/>
    <property type="match status" value="1"/>
</dbReference>
<name>A0ABM7VCT2_9BACT</name>
<dbReference type="Proteomes" id="UP001354989">
    <property type="component" value="Chromosome"/>
</dbReference>
<evidence type="ECO:0000256" key="4">
    <source>
        <dbReference type="SAM" id="MobiDB-lite"/>
    </source>
</evidence>
<reference evidence="6 7" key="1">
    <citation type="submission" date="2021-12" db="EMBL/GenBank/DDBJ databases">
        <title>Genome sequencing of bacteria with rrn-lacking chromosome and rrn-plasmid.</title>
        <authorList>
            <person name="Anda M."/>
            <person name="Iwasaki W."/>
        </authorList>
    </citation>
    <scope>NUCLEOTIDE SEQUENCE [LARGE SCALE GENOMIC DNA]</scope>
    <source>
        <strain evidence="6 7">NBRC 101262</strain>
    </source>
</reference>
<feature type="domain" description="Nitroreductase" evidence="5">
    <location>
        <begin position="8"/>
        <end position="173"/>
    </location>
</feature>
<evidence type="ECO:0000256" key="1">
    <source>
        <dbReference type="ARBA" id="ARBA00007118"/>
    </source>
</evidence>
<evidence type="ECO:0000259" key="5">
    <source>
        <dbReference type="Pfam" id="PF00881"/>
    </source>
</evidence>
<dbReference type="InterPro" id="IPR033878">
    <property type="entry name" value="NfsB-like"/>
</dbReference>
<dbReference type="SUPFAM" id="SSF55469">
    <property type="entry name" value="FMN-dependent nitroreductase-like"/>
    <property type="match status" value="1"/>
</dbReference>
<dbReference type="EMBL" id="AP025292">
    <property type="protein sequence ID" value="BDC98490.1"/>
    <property type="molecule type" value="Genomic_DNA"/>
</dbReference>
<accession>A0ABM7VCT2</accession>
<dbReference type="Gene3D" id="3.40.109.10">
    <property type="entry name" value="NADH Oxidase"/>
    <property type="match status" value="1"/>
</dbReference>
<dbReference type="PANTHER" id="PTHR43673:SF10">
    <property type="entry name" value="NADH DEHYDROGENASE_NAD(P)H NITROREDUCTASE XCC3605-RELATED"/>
    <property type="match status" value="1"/>
</dbReference>
<dbReference type="InterPro" id="IPR029479">
    <property type="entry name" value="Nitroreductase"/>
</dbReference>
<dbReference type="InterPro" id="IPR000415">
    <property type="entry name" value="Nitroreductase-like"/>
</dbReference>
<organism evidence="6 7">
    <name type="scientific">Persicobacter psychrovividus</name>
    <dbReference type="NCBI Taxonomy" id="387638"/>
    <lineage>
        <taxon>Bacteria</taxon>
        <taxon>Pseudomonadati</taxon>
        <taxon>Bacteroidota</taxon>
        <taxon>Cytophagia</taxon>
        <taxon>Cytophagales</taxon>
        <taxon>Persicobacteraceae</taxon>
        <taxon>Persicobacter</taxon>
    </lineage>
</organism>
<evidence type="ECO:0000256" key="2">
    <source>
        <dbReference type="ARBA" id="ARBA00022857"/>
    </source>
</evidence>
<evidence type="ECO:0000313" key="7">
    <source>
        <dbReference type="Proteomes" id="UP001354989"/>
    </source>
</evidence>
<sequence length="199" mass="22503">MSFIETMETRYTTKQYDGSKKIDAATIDTLKEILHLSPSSINSQPWNFTFVENDELKDQLAEASYFNADRIRNASHLVVFNVINDLPYFEEVINANLPEGAVGYYNTFLKPKPEAEVKNWMTHQVYLALGVFLSACANMGIDSTPMEGIVPEAYTEILGLDKHETVFAVAIGYRDPADDNQVNKTPKQRRNTQEVITTL</sequence>
<feature type="region of interest" description="Disordered" evidence="4">
    <location>
        <begin position="179"/>
        <end position="199"/>
    </location>
</feature>
<protein>
    <submittedName>
        <fullName evidence="6">NAD(P)H-dependent oxidoreductase</fullName>
    </submittedName>
</protein>
<dbReference type="RefSeq" id="WP_338397701.1">
    <property type="nucleotide sequence ID" value="NZ_AP025292.1"/>
</dbReference>
<comment type="similarity">
    <text evidence="1">Belongs to the nitroreductase family.</text>
</comment>
<keyword evidence="2" id="KW-0521">NADP</keyword>
<evidence type="ECO:0000256" key="3">
    <source>
        <dbReference type="ARBA" id="ARBA00023002"/>
    </source>
</evidence>